<name>A0ABU0NEV6_9MOLU</name>
<accession>A0ABU0NEV6</accession>
<sequence length="679" mass="77738">MKLVKSLISKKLILAGAGVLVTASAGTGIGVGINQSNIRKEERRNLINLIRNTNIGLINSSELNENKLIELIKKINPNLNLDFSKLEFDIQSDKIIVKPKANDNTYKNQVEISFTLSKNLTTLINNTNLGIIDDNQLNNQKLVELIEQNNPNSKLDFNKLLLQINGNKAVIKPKTGDKTYEGEVEFNFIIRTEAQRNIIKIKHIWDSEFKDRFYDYVDDKQGIFLTNQKLLEAINRRLKANNLNISVSKVEGDEKDWDNIKIVPNKLFKIKYNNELIELDLGEFNKFNTKFKDDKKEELVELGYIVSPLDGLFTAFVGNFLGKDEINIKKVQNKLSPKIESLFCLFANNPNEKIDGIEDWDTSNVTNMLGTFSHTKDFNQDISRWNTSNVTNIHGMFGSAKSFNQDISTKNVTKSDGSVYKAWDISNVTNMSRMFFGAENFNQDISNWDTSNVRSMELMFSWAKNFNQNISNWDTSNVTDMEGMFQWAKNFNQDISTKNVTKSGGSVYKAWDTSNVTNMNGMFWAAKKFNKSIRNWNTSNVTNMGGMFAFTDNFNQDISDWDTSNVTNMNRMFFGAEHFNQDISTKNVTKSDGSMYKAWNTSNVTNMSEMFSKTKNFNQDISNWNTSNVTDMSQMFAESKSFNQNLSGWNVSKVEKNENFNKDAHLEFKDNKLPIFPKK</sequence>
<dbReference type="InterPro" id="IPR005046">
    <property type="entry name" value="DUF285"/>
</dbReference>
<dbReference type="EMBL" id="JAUSWP010000006">
    <property type="protein sequence ID" value="MDQ0567970.1"/>
    <property type="molecule type" value="Genomic_DNA"/>
</dbReference>
<evidence type="ECO:0000313" key="1">
    <source>
        <dbReference type="EMBL" id="MDQ0567970.1"/>
    </source>
</evidence>
<protein>
    <submittedName>
        <fullName evidence="1">Surface protein</fullName>
    </submittedName>
</protein>
<evidence type="ECO:0000313" key="2">
    <source>
        <dbReference type="Proteomes" id="UP001236620"/>
    </source>
</evidence>
<dbReference type="Pfam" id="PF03382">
    <property type="entry name" value="DUF285"/>
    <property type="match status" value="4"/>
</dbReference>
<dbReference type="NCBIfam" id="TIGR02167">
    <property type="entry name" value="Liste_lipo_26"/>
    <property type="match status" value="7"/>
</dbReference>
<dbReference type="InterPro" id="IPR011889">
    <property type="entry name" value="Liste_lipo_26"/>
</dbReference>
<gene>
    <name evidence="1" type="ORF">J2Z63_000618</name>
</gene>
<organism evidence="1 2">
    <name type="scientific">Mycoplasma yeatsii</name>
    <dbReference type="NCBI Taxonomy" id="51365"/>
    <lineage>
        <taxon>Bacteria</taxon>
        <taxon>Bacillati</taxon>
        <taxon>Mycoplasmatota</taxon>
        <taxon>Mollicutes</taxon>
        <taxon>Mycoplasmataceae</taxon>
        <taxon>Mycoplasma</taxon>
    </lineage>
</organism>
<dbReference type="Proteomes" id="UP001236620">
    <property type="component" value="Unassembled WGS sequence"/>
</dbReference>
<keyword evidence="2" id="KW-1185">Reference proteome</keyword>
<proteinExistence type="predicted"/>
<dbReference type="RefSeq" id="WP_307445172.1">
    <property type="nucleotide sequence ID" value="NZ_JAUSWP010000006.1"/>
</dbReference>
<reference evidence="1" key="1">
    <citation type="submission" date="2023-07" db="EMBL/GenBank/DDBJ databases">
        <title>Genomic Encyclopedia of Type Strains, Phase IV (KMG-IV): sequencing the most valuable type-strain genomes for metagenomic binning, comparative biology and taxonomic classification.</title>
        <authorList>
            <person name="Goeker M."/>
        </authorList>
    </citation>
    <scope>NUCLEOTIDE SEQUENCE [LARGE SCALE GENOMIC DNA]</scope>
    <source>
        <strain evidence="1">DSM 22019</strain>
    </source>
</reference>
<comment type="caution">
    <text evidence="1">The sequence shown here is derived from an EMBL/GenBank/DDBJ whole genome shotgun (WGS) entry which is preliminary data.</text>
</comment>